<proteinExistence type="predicted"/>
<feature type="compositionally biased region" description="Basic and acidic residues" evidence="1">
    <location>
        <begin position="48"/>
        <end position="58"/>
    </location>
</feature>
<protein>
    <submittedName>
        <fullName evidence="2">Uncharacterized protein</fullName>
    </submittedName>
</protein>
<reference evidence="2" key="1">
    <citation type="submission" date="2022-08" db="EMBL/GenBank/DDBJ databases">
        <title>A Global Phylogenomic Analysis of the Shiitake Genus Lentinula.</title>
        <authorList>
            <consortium name="DOE Joint Genome Institute"/>
            <person name="Sierra-Patev S."/>
            <person name="Min B."/>
            <person name="Naranjo-Ortiz M."/>
            <person name="Looney B."/>
            <person name="Konkel Z."/>
            <person name="Slot J.C."/>
            <person name="Sakamoto Y."/>
            <person name="Steenwyk J.L."/>
            <person name="Rokas A."/>
            <person name="Carro J."/>
            <person name="Camarero S."/>
            <person name="Ferreira P."/>
            <person name="Molpeceres G."/>
            <person name="Ruiz-Duenas F.J."/>
            <person name="Serrano A."/>
            <person name="Henrissat B."/>
            <person name="Drula E."/>
            <person name="Hughes K.W."/>
            <person name="Mata J.L."/>
            <person name="Ishikawa N.K."/>
            <person name="Vargas-Isla R."/>
            <person name="Ushijima S."/>
            <person name="Smith C.A."/>
            <person name="Ahrendt S."/>
            <person name="Andreopoulos W."/>
            <person name="He G."/>
            <person name="Labutti K."/>
            <person name="Lipzen A."/>
            <person name="Ng V."/>
            <person name="Riley R."/>
            <person name="Sandor L."/>
            <person name="Barry K."/>
            <person name="Martinez A.T."/>
            <person name="Xiao Y."/>
            <person name="Gibbons J.G."/>
            <person name="Terashima K."/>
            <person name="Grigoriev I.V."/>
            <person name="Hibbett D.S."/>
        </authorList>
    </citation>
    <scope>NUCLEOTIDE SEQUENCE</scope>
    <source>
        <strain evidence="2">RHP3577 ss4</strain>
    </source>
</reference>
<dbReference type="Proteomes" id="UP001150217">
    <property type="component" value="Unassembled WGS sequence"/>
</dbReference>
<evidence type="ECO:0000313" key="3">
    <source>
        <dbReference type="Proteomes" id="UP001150217"/>
    </source>
</evidence>
<name>A0ABQ8V408_9AGAR</name>
<evidence type="ECO:0000313" key="2">
    <source>
        <dbReference type="EMBL" id="KAJ4471910.1"/>
    </source>
</evidence>
<accession>A0ABQ8V408</accession>
<gene>
    <name evidence="2" type="ORF">C8R41DRAFT_870512</name>
</gene>
<organism evidence="2 3">
    <name type="scientific">Lentinula lateritia</name>
    <dbReference type="NCBI Taxonomy" id="40482"/>
    <lineage>
        <taxon>Eukaryota</taxon>
        <taxon>Fungi</taxon>
        <taxon>Dikarya</taxon>
        <taxon>Basidiomycota</taxon>
        <taxon>Agaricomycotina</taxon>
        <taxon>Agaricomycetes</taxon>
        <taxon>Agaricomycetidae</taxon>
        <taxon>Agaricales</taxon>
        <taxon>Marasmiineae</taxon>
        <taxon>Omphalotaceae</taxon>
        <taxon>Lentinula</taxon>
    </lineage>
</organism>
<keyword evidence="3" id="KW-1185">Reference proteome</keyword>
<comment type="caution">
    <text evidence="2">The sequence shown here is derived from an EMBL/GenBank/DDBJ whole genome shotgun (WGS) entry which is preliminary data.</text>
</comment>
<sequence length="134" mass="15340">MIALFTQFLSNKLLPSNQSLKAGVKGKITKHNMNMTKGVCGQWTRPTPMDHKMEEKGREKGRTTDFVFSSDFKLMSTYILLHMLWNIRQKQWRRSSKSLKLLVAGLLRELYSATNTMELGRGTILAIVLLPRAI</sequence>
<evidence type="ECO:0000256" key="1">
    <source>
        <dbReference type="SAM" id="MobiDB-lite"/>
    </source>
</evidence>
<dbReference type="EMBL" id="JANVFT010000085">
    <property type="protein sequence ID" value="KAJ4471910.1"/>
    <property type="molecule type" value="Genomic_DNA"/>
</dbReference>
<feature type="region of interest" description="Disordered" evidence="1">
    <location>
        <begin position="39"/>
        <end position="58"/>
    </location>
</feature>